<name>A0ABT3HF17_9HYPH</name>
<dbReference type="EC" id="3.5.1.46" evidence="2"/>
<dbReference type="InterPro" id="IPR001466">
    <property type="entry name" value="Beta-lactam-related"/>
</dbReference>
<keyword evidence="2" id="KW-0378">Hydrolase</keyword>
<dbReference type="RefSeq" id="WP_264602595.1">
    <property type="nucleotide sequence ID" value="NZ_JAOQNS010000010.1"/>
</dbReference>
<dbReference type="PANTHER" id="PTHR43283">
    <property type="entry name" value="BETA-LACTAMASE-RELATED"/>
    <property type="match status" value="1"/>
</dbReference>
<reference evidence="3" key="1">
    <citation type="submission" date="2023-07" db="EMBL/GenBank/DDBJ databases">
        <title>Genome sequencing of Purple Non-Sulfur Bacteria from various extreme environments.</title>
        <authorList>
            <person name="Mayer M."/>
        </authorList>
    </citation>
    <scope>NUCLEOTIDE SEQUENCE [LARGE SCALE GENOMIC DNA]</scope>
    <source>
        <strain evidence="3">DSM 17935</strain>
    </source>
</reference>
<evidence type="ECO:0000313" key="3">
    <source>
        <dbReference type="Proteomes" id="UP001209755"/>
    </source>
</evidence>
<dbReference type="InterPro" id="IPR050789">
    <property type="entry name" value="Diverse_Enzym_Activities"/>
</dbReference>
<dbReference type="Gene3D" id="3.40.710.10">
    <property type="entry name" value="DD-peptidase/beta-lactamase superfamily"/>
    <property type="match status" value="1"/>
</dbReference>
<comment type="caution">
    <text evidence="2">The sequence shown here is derived from an EMBL/GenBank/DDBJ whole genome shotgun (WGS) entry which is preliminary data.</text>
</comment>
<sequence>MTTAHSAGGGFERRDIDLGNWRTAPYSSWSFQNVSEMVPSAIIKGTGKAERPPLHLGDVAKVIWKDAAGDFLSVPGVLEATHTDAFVVLRKGRIAGEWYGPTCDPAKPHLIFSVSKSVTGLMAGILEARGDLSMDQPIVDHVPEIAGSAYEDASVRQLFDMQISVDFSEDYLDKTGGYDRYRRATAWNPEKPGEGPSDLLTFLATIGKGPAEHGTIHAYRSPNTDLAGFVLERAAGQRFHEMVETLLWQPMRAHSDAAITVDRLGVARAAGGISVTARDLARLGELVRVGGRGIVPMRWIDDIRTAGDKAIWAAGDQAKLFDGGCYRSYWYCPSEHELAAIGIHGQWIWIDFARDVVIAKQSCQPLPEDAATDDLLIATFRAVAQAL</sequence>
<evidence type="ECO:0000313" key="2">
    <source>
        <dbReference type="EMBL" id="MCW2309000.1"/>
    </source>
</evidence>
<accession>A0ABT3HF17</accession>
<dbReference type="Pfam" id="PF00144">
    <property type="entry name" value="Beta-lactamase"/>
    <property type="match status" value="1"/>
</dbReference>
<protein>
    <submittedName>
        <fullName evidence="2">CubicO group peptidase (Beta-lactamase class C family)</fullName>
        <ecNumber evidence="2">3.5.1.46</ecNumber>
    </submittedName>
</protein>
<proteinExistence type="predicted"/>
<dbReference type="GO" id="GO:0019875">
    <property type="term" value="F:6-aminohexanoate-dimer hydrolase activity"/>
    <property type="evidence" value="ECO:0007669"/>
    <property type="project" value="UniProtKB-EC"/>
</dbReference>
<feature type="domain" description="Beta-lactamase-related" evidence="1">
    <location>
        <begin position="83"/>
        <end position="377"/>
    </location>
</feature>
<organism evidence="2 3">
    <name type="scientific">Rhodobium gokarnense</name>
    <dbReference type="NCBI Taxonomy" id="364296"/>
    <lineage>
        <taxon>Bacteria</taxon>
        <taxon>Pseudomonadati</taxon>
        <taxon>Pseudomonadota</taxon>
        <taxon>Alphaproteobacteria</taxon>
        <taxon>Hyphomicrobiales</taxon>
        <taxon>Rhodobiaceae</taxon>
        <taxon>Rhodobium</taxon>
    </lineage>
</organism>
<dbReference type="PANTHER" id="PTHR43283:SF7">
    <property type="entry name" value="BETA-LACTAMASE-RELATED DOMAIN-CONTAINING PROTEIN"/>
    <property type="match status" value="1"/>
</dbReference>
<dbReference type="Proteomes" id="UP001209755">
    <property type="component" value="Unassembled WGS sequence"/>
</dbReference>
<dbReference type="InterPro" id="IPR012338">
    <property type="entry name" value="Beta-lactam/transpept-like"/>
</dbReference>
<dbReference type="EMBL" id="JAOQNS010000010">
    <property type="protein sequence ID" value="MCW2309000.1"/>
    <property type="molecule type" value="Genomic_DNA"/>
</dbReference>
<gene>
    <name evidence="2" type="ORF">M2319_003351</name>
</gene>
<evidence type="ECO:0000259" key="1">
    <source>
        <dbReference type="Pfam" id="PF00144"/>
    </source>
</evidence>
<keyword evidence="3" id="KW-1185">Reference proteome</keyword>
<dbReference type="SUPFAM" id="SSF56601">
    <property type="entry name" value="beta-lactamase/transpeptidase-like"/>
    <property type="match status" value="1"/>
</dbReference>